<dbReference type="Pfam" id="PF16704">
    <property type="entry name" value="Rab_bind"/>
    <property type="match status" value="1"/>
</dbReference>
<feature type="coiled-coil region" evidence="1">
    <location>
        <begin position="1027"/>
        <end position="1105"/>
    </location>
</feature>
<evidence type="ECO:0000313" key="4">
    <source>
        <dbReference type="Proteomes" id="UP000887560"/>
    </source>
</evidence>
<feature type="region of interest" description="Disordered" evidence="2">
    <location>
        <begin position="1156"/>
        <end position="1178"/>
    </location>
</feature>
<dbReference type="SMART" id="SM00755">
    <property type="entry name" value="Grip"/>
    <property type="match status" value="1"/>
</dbReference>
<protein>
    <submittedName>
        <fullName evidence="5">GRIP domain-containing protein</fullName>
    </submittedName>
</protein>
<feature type="coiled-coil region" evidence="1">
    <location>
        <begin position="711"/>
        <end position="780"/>
    </location>
</feature>
<dbReference type="WBParaSite" id="scf7180000418799.g2936">
    <property type="protein sequence ID" value="scf7180000418799.g2936"/>
    <property type="gene ID" value="scf7180000418799.g2936"/>
</dbReference>
<name>A0A915NLK0_9BILA</name>
<dbReference type="Gene3D" id="3.40.50.1820">
    <property type="entry name" value="alpha/beta hydrolase"/>
    <property type="match status" value="1"/>
</dbReference>
<feature type="region of interest" description="Disordered" evidence="2">
    <location>
        <begin position="507"/>
        <end position="530"/>
    </location>
</feature>
<dbReference type="Proteomes" id="UP000887560">
    <property type="component" value="Unplaced"/>
</dbReference>
<evidence type="ECO:0000256" key="2">
    <source>
        <dbReference type="SAM" id="MobiDB-lite"/>
    </source>
</evidence>
<dbReference type="InterPro" id="IPR032023">
    <property type="entry name" value="GCC2_Rab_bind"/>
</dbReference>
<keyword evidence="4" id="KW-1185">Reference proteome</keyword>
<keyword evidence="1" id="KW-0175">Coiled coil</keyword>
<organism evidence="4 5">
    <name type="scientific">Meloidogyne floridensis</name>
    <dbReference type="NCBI Taxonomy" id="298350"/>
    <lineage>
        <taxon>Eukaryota</taxon>
        <taxon>Metazoa</taxon>
        <taxon>Ecdysozoa</taxon>
        <taxon>Nematoda</taxon>
        <taxon>Chromadorea</taxon>
        <taxon>Rhabditida</taxon>
        <taxon>Tylenchina</taxon>
        <taxon>Tylenchomorpha</taxon>
        <taxon>Tylenchoidea</taxon>
        <taxon>Meloidogynidae</taxon>
        <taxon>Meloidogyninae</taxon>
        <taxon>Meloidogyne</taxon>
    </lineage>
</organism>
<evidence type="ECO:0000259" key="3">
    <source>
        <dbReference type="PROSITE" id="PS50913"/>
    </source>
</evidence>
<dbReference type="InterPro" id="IPR000237">
    <property type="entry name" value="GRIP_dom"/>
</dbReference>
<dbReference type="AlphaFoldDB" id="A0A915NLK0"/>
<dbReference type="PANTHER" id="PTHR45580:SF6">
    <property type="entry name" value="CARBOXYLESTERASE TYPE B DOMAIN-CONTAINING PROTEIN"/>
    <property type="match status" value="1"/>
</dbReference>
<feature type="coiled-coil region" evidence="1">
    <location>
        <begin position="575"/>
        <end position="685"/>
    </location>
</feature>
<proteinExistence type="predicted"/>
<dbReference type="InterPro" id="IPR029058">
    <property type="entry name" value="AB_hydrolase_fold"/>
</dbReference>
<feature type="compositionally biased region" description="Acidic residues" evidence="2">
    <location>
        <begin position="509"/>
        <end position="518"/>
    </location>
</feature>
<dbReference type="InterPro" id="IPR002018">
    <property type="entry name" value="CarbesteraseB"/>
</dbReference>
<reference evidence="5" key="1">
    <citation type="submission" date="2022-11" db="UniProtKB">
        <authorList>
            <consortium name="WormBaseParasite"/>
        </authorList>
    </citation>
    <scope>IDENTIFICATION</scope>
</reference>
<accession>A0A915NLK0</accession>
<dbReference type="Pfam" id="PF01465">
    <property type="entry name" value="GRIP"/>
    <property type="match status" value="1"/>
</dbReference>
<feature type="domain" description="GRIP" evidence="3">
    <location>
        <begin position="1101"/>
        <end position="1152"/>
    </location>
</feature>
<dbReference type="PANTHER" id="PTHR45580">
    <property type="entry name" value="PROTEIN CBG05369"/>
    <property type="match status" value="1"/>
</dbReference>
<sequence>MSVIALVFDESLMNSLMNYTKCVYCQNPTIELTGGKIEGRISFVAGKNKPAIGIPFSEPPIGKLRFLPLKEKKPWNGILNTTKYSAACLSNTTSTRSPQKYISEDCIYINIFTSPKCLAIQRKNKDCPILFYIHGGGFAYDSATMFNDTQIIQKYSSDGIIFVIPAYRLGVFGLLDLGNDKVVKRNLAMHAMGNSAGASALMYLCGSPAVREGLFQQAFISSGCLRDNSTNKTFSDKQKVECLRKIDSLDLLRQQQYNENFDIVFSGPESDTEILPFDNYVHLLRNWKPIPLMITTTIIEFDRWSDDRLDKECFKATGTFGYYSLQSYNACFDRYKDEFNISTHMRVSYESLHSEAFLTSLVNTRFGGISYVGEFEIANYSNHASDMYFFIGLHPIELNRTDLKLMNNYYPKMVKNFIRGHSPDKSWRPQTWNGRNYFRITFNVSDNNTILEAPHNDVKGLDFWLHDMPIVERKARQNIEGNYSNNKEAIKPFLPIIGSSFAVLPSNDVSEEEEDNENNTEIIKNKNEDLEVNTTASTTLNIESKVENESIQPQQPKQPQQNLSKLEALSKDDLIKLVKKQLLNQKELKRQLEASKNENEANVNQVKELSSKIAIFEGKQDGTSMLMVELEDYRNASVKMKKDLQDCKEKLAEKEALIEELSQHIATLQEEKAETNEQLRQKGIESTELKQSIDEKSNLIAENSKEISSLLVQLNDSRQQMQQEINFLNESLLTNSAELKNEQRASSARFAEVKRLKCENDTLVARIKCVEEEFKNYKERAEFVFKSSKVSDVPTNVHSNLSQAADNSGADNVSFDGEIDQLLELLKQRNIVISQLRTKCSFLEEEVKNSQEYSKTLLEELNALHDSISQIRRQSQSERQRTIGEFEQKLKKEEMLRITLENDLKLITGREIVSIKNLKELKIECERLESELEEAKRKILLFDEKKLTTSDNSPPLPQHFIQKQQRKTSFSIQKKNINQQQKQFPKPLNLTTKIPADFSQNQQSSFEDEFIGRNAVIGDEDNATMNSESLTDSLDDLQSMLREAEIEPNSHEEYNLIIQQLNSCRELLSESEEINVRLNEQNNLLKEEIRRLERNQHRAKQLENEVCSEYFKNIVLKFLTPPRVFAERAQLLPVLQTILHLDEREMEMVRMNITAQAPQGNQDQKGEGSSFAGWLGWS</sequence>
<feature type="coiled-coil region" evidence="1">
    <location>
        <begin position="915"/>
        <end position="945"/>
    </location>
</feature>
<dbReference type="PROSITE" id="PS50913">
    <property type="entry name" value="GRIP"/>
    <property type="match status" value="1"/>
</dbReference>
<dbReference type="SUPFAM" id="SSF53474">
    <property type="entry name" value="alpha/beta-Hydrolases"/>
    <property type="match status" value="1"/>
</dbReference>
<evidence type="ECO:0000313" key="5">
    <source>
        <dbReference type="WBParaSite" id="scf7180000418799.g2936"/>
    </source>
</evidence>
<dbReference type="Pfam" id="PF00135">
    <property type="entry name" value="COesterase"/>
    <property type="match status" value="1"/>
</dbReference>
<evidence type="ECO:0000256" key="1">
    <source>
        <dbReference type="SAM" id="Coils"/>
    </source>
</evidence>